<accession>A0A2T6BGE6</accession>
<evidence type="ECO:0000313" key="4">
    <source>
        <dbReference type="EMBL" id="PTX55132.1"/>
    </source>
</evidence>
<keyword evidence="2" id="KW-0812">Transmembrane</keyword>
<feature type="domain" description="Peptidase S9 prolyl oligopeptidase catalytic" evidence="3">
    <location>
        <begin position="145"/>
        <end position="339"/>
    </location>
</feature>
<keyword evidence="2" id="KW-0472">Membrane</keyword>
<dbReference type="PANTHER" id="PTHR42776:SF27">
    <property type="entry name" value="DIPEPTIDYL PEPTIDASE FAMILY MEMBER 6"/>
    <property type="match status" value="1"/>
</dbReference>
<dbReference type="Pfam" id="PF00326">
    <property type="entry name" value="Peptidase_S9"/>
    <property type="match status" value="1"/>
</dbReference>
<dbReference type="InterPro" id="IPR001375">
    <property type="entry name" value="Peptidase_S9_cat"/>
</dbReference>
<keyword evidence="5" id="KW-1185">Reference proteome</keyword>
<evidence type="ECO:0000256" key="1">
    <source>
        <dbReference type="ARBA" id="ARBA00022801"/>
    </source>
</evidence>
<proteinExistence type="predicted"/>
<evidence type="ECO:0000313" key="5">
    <source>
        <dbReference type="Proteomes" id="UP000244240"/>
    </source>
</evidence>
<dbReference type="GO" id="GO:0006508">
    <property type="term" value="P:proteolysis"/>
    <property type="evidence" value="ECO:0007669"/>
    <property type="project" value="InterPro"/>
</dbReference>
<sequence length="342" mass="37597">MTRPSPSTAGKRGNALKGAIIGWVVFLFLGVVTSSWIFGEGSAQQAESDRLVQPQVGENAVGGKKDRNSFHSTNGKIIRREKLAVPSPYGKKVDLYRIRYLSDGAQVVGFLSKPRHVKGRIPAIIYNRGGIIETSKIRKITLKHIAKLASNGYVVAASQYRGVDGGGGLPDLAGKDVRDVLNLIPLVDGLPYVDRNQKVMLGFSRGGMMTYLAIKQGAEVRAAAVIGGVSDLTALYEQSGDVFRNPLNKLVGDPLLDAEEYKERSAVEWPGKLKVPLLLMHGLNDRTVRPEHSERLAEALSKLGYEHRLVLVPGGSHYLYSHPKKRDEEILRWFDRYLAESS</sequence>
<organism evidence="4 5">
    <name type="scientific">Melghirimyces profundicolus</name>
    <dbReference type="NCBI Taxonomy" id="1242148"/>
    <lineage>
        <taxon>Bacteria</taxon>
        <taxon>Bacillati</taxon>
        <taxon>Bacillota</taxon>
        <taxon>Bacilli</taxon>
        <taxon>Bacillales</taxon>
        <taxon>Thermoactinomycetaceae</taxon>
        <taxon>Melghirimyces</taxon>
    </lineage>
</organism>
<dbReference type="Gene3D" id="3.40.50.1820">
    <property type="entry name" value="alpha/beta hydrolase"/>
    <property type="match status" value="1"/>
</dbReference>
<dbReference type="AlphaFoldDB" id="A0A2T6BGE6"/>
<dbReference type="Proteomes" id="UP000244240">
    <property type="component" value="Unassembled WGS sequence"/>
</dbReference>
<dbReference type="InterPro" id="IPR029058">
    <property type="entry name" value="AB_hydrolase_fold"/>
</dbReference>
<evidence type="ECO:0000256" key="2">
    <source>
        <dbReference type="SAM" id="Phobius"/>
    </source>
</evidence>
<protein>
    <submittedName>
        <fullName evidence="4">Prolyl oligopeptidase family protein</fullName>
    </submittedName>
</protein>
<keyword evidence="1" id="KW-0378">Hydrolase</keyword>
<feature type="transmembrane region" description="Helical" evidence="2">
    <location>
        <begin position="20"/>
        <end position="38"/>
    </location>
</feature>
<dbReference type="PANTHER" id="PTHR42776">
    <property type="entry name" value="SERINE PEPTIDASE S9 FAMILY MEMBER"/>
    <property type="match status" value="1"/>
</dbReference>
<dbReference type="SUPFAM" id="SSF53474">
    <property type="entry name" value="alpha/beta-Hydrolases"/>
    <property type="match status" value="1"/>
</dbReference>
<reference evidence="4 5" key="1">
    <citation type="submission" date="2018-04" db="EMBL/GenBank/DDBJ databases">
        <title>Genomic Encyclopedia of Archaeal and Bacterial Type Strains, Phase II (KMG-II): from individual species to whole genera.</title>
        <authorList>
            <person name="Goeker M."/>
        </authorList>
    </citation>
    <scope>NUCLEOTIDE SEQUENCE [LARGE SCALE GENOMIC DNA]</scope>
    <source>
        <strain evidence="4 5">DSM 45787</strain>
    </source>
</reference>
<evidence type="ECO:0000259" key="3">
    <source>
        <dbReference type="Pfam" id="PF00326"/>
    </source>
</evidence>
<name>A0A2T6BGE6_9BACL</name>
<gene>
    <name evidence="4" type="ORF">C8P63_12112</name>
</gene>
<dbReference type="EMBL" id="QBKR01000021">
    <property type="protein sequence ID" value="PTX55132.1"/>
    <property type="molecule type" value="Genomic_DNA"/>
</dbReference>
<comment type="caution">
    <text evidence="4">The sequence shown here is derived from an EMBL/GenBank/DDBJ whole genome shotgun (WGS) entry which is preliminary data.</text>
</comment>
<keyword evidence="2" id="KW-1133">Transmembrane helix</keyword>
<dbReference type="GO" id="GO:0004252">
    <property type="term" value="F:serine-type endopeptidase activity"/>
    <property type="evidence" value="ECO:0007669"/>
    <property type="project" value="TreeGrafter"/>
</dbReference>